<name>W4L303_ENTF1</name>
<organism evidence="1 2">
    <name type="scientific">Entotheonella factor</name>
    <dbReference type="NCBI Taxonomy" id="1429438"/>
    <lineage>
        <taxon>Bacteria</taxon>
        <taxon>Pseudomonadati</taxon>
        <taxon>Nitrospinota/Tectimicrobiota group</taxon>
        <taxon>Candidatus Tectimicrobiota</taxon>
        <taxon>Candidatus Entotheonellia</taxon>
        <taxon>Candidatus Entotheonellales</taxon>
        <taxon>Candidatus Entotheonellaceae</taxon>
        <taxon>Candidatus Entotheonella</taxon>
    </lineage>
</organism>
<dbReference type="Proteomes" id="UP000019141">
    <property type="component" value="Unassembled WGS sequence"/>
</dbReference>
<dbReference type="AlphaFoldDB" id="W4L303"/>
<protein>
    <submittedName>
        <fullName evidence="1">Uncharacterized protein</fullName>
    </submittedName>
</protein>
<keyword evidence="2" id="KW-1185">Reference proteome</keyword>
<proteinExistence type="predicted"/>
<dbReference type="HOGENOM" id="CLU_2599471_0_0_7"/>
<reference evidence="1 2" key="1">
    <citation type="journal article" date="2014" name="Nature">
        <title>An environmental bacterial taxon with a large and distinct metabolic repertoire.</title>
        <authorList>
            <person name="Wilson M.C."/>
            <person name="Mori T."/>
            <person name="Ruckert C."/>
            <person name="Uria A.R."/>
            <person name="Helf M.J."/>
            <person name="Takada K."/>
            <person name="Gernert C."/>
            <person name="Steffens U.A."/>
            <person name="Heycke N."/>
            <person name="Schmitt S."/>
            <person name="Rinke C."/>
            <person name="Helfrich E.J."/>
            <person name="Brachmann A.O."/>
            <person name="Gurgui C."/>
            <person name="Wakimoto T."/>
            <person name="Kracht M."/>
            <person name="Crusemann M."/>
            <person name="Hentschel U."/>
            <person name="Abe I."/>
            <person name="Matsunaga S."/>
            <person name="Kalinowski J."/>
            <person name="Takeyama H."/>
            <person name="Piel J."/>
        </authorList>
    </citation>
    <scope>NUCLEOTIDE SEQUENCE [LARGE SCALE GENOMIC DNA]</scope>
    <source>
        <strain evidence="2">TSY1</strain>
    </source>
</reference>
<comment type="caution">
    <text evidence="1">The sequence shown here is derived from an EMBL/GenBank/DDBJ whole genome shotgun (WGS) entry which is preliminary data.</text>
</comment>
<evidence type="ECO:0000313" key="2">
    <source>
        <dbReference type="Proteomes" id="UP000019141"/>
    </source>
</evidence>
<dbReference type="EMBL" id="AZHW01001562">
    <property type="protein sequence ID" value="ETW92269.1"/>
    <property type="molecule type" value="Genomic_DNA"/>
</dbReference>
<gene>
    <name evidence="1" type="ORF">ETSY1_44395</name>
</gene>
<sequence>MARSTCTELCTQPKTGHCTLCGSLDAGDAFWRRSGLAMLGGWLANLFCYVKSPDGWRAVGVLIGAYVGLYASVEARHER</sequence>
<evidence type="ECO:0000313" key="1">
    <source>
        <dbReference type="EMBL" id="ETW92269.1"/>
    </source>
</evidence>
<accession>W4L303</accession>